<keyword evidence="3 9" id="KW-0813">Transport</keyword>
<evidence type="ECO:0000256" key="7">
    <source>
        <dbReference type="ARBA" id="ARBA00022989"/>
    </source>
</evidence>
<dbReference type="STRING" id="1125411.W908_03805"/>
<dbReference type="PROSITE" id="PS50928">
    <property type="entry name" value="ABC_TM1"/>
    <property type="match status" value="1"/>
</dbReference>
<evidence type="ECO:0000256" key="1">
    <source>
        <dbReference type="ARBA" id="ARBA00004429"/>
    </source>
</evidence>
<evidence type="ECO:0000256" key="5">
    <source>
        <dbReference type="ARBA" id="ARBA00022692"/>
    </source>
</evidence>
<dbReference type="CDD" id="cd06261">
    <property type="entry name" value="TM_PBP2"/>
    <property type="match status" value="1"/>
</dbReference>
<dbReference type="Proteomes" id="UP000068905">
    <property type="component" value="Chromosome"/>
</dbReference>
<evidence type="ECO:0000256" key="9">
    <source>
        <dbReference type="RuleBase" id="RU363032"/>
    </source>
</evidence>
<dbReference type="Pfam" id="PF00528">
    <property type="entry name" value="BPD_transp_1"/>
    <property type="match status" value="1"/>
</dbReference>
<dbReference type="NCBIfam" id="TIGR01726">
    <property type="entry name" value="HEQRo_perm_3TM"/>
    <property type="match status" value="1"/>
</dbReference>
<dbReference type="PATRIC" id="fig|1125411.7.peg.743"/>
<name>A0A0M4L579_9GAMM</name>
<keyword evidence="4" id="KW-1003">Cell membrane</keyword>
<keyword evidence="8 9" id="KW-0472">Membrane</keyword>
<evidence type="ECO:0000256" key="8">
    <source>
        <dbReference type="ARBA" id="ARBA00023136"/>
    </source>
</evidence>
<sequence length="240" mass="27289">MNYNWDWGILFRDPYLGWMISALGWTILISILAWIIAFSLGSILGIFRTSSKKSLRLIATCYVELFRNIPLLVQIFLWYFVFPELLTDDWSRWVKRDMPYPALTTAIISIGLYTASRVCEQVRSGINAVGEDQRQAGRAIGMTEVQVYKYVLLPNAYRIILPPLTSEFLTIFKNSSLALTIGVIELTAMTRQIEEYTFQGFEAFTAATIIYSLVTFTVMALMQQIDRRTALPGSFSKGAS</sequence>
<gene>
    <name evidence="11" type="ORF">W908_03805</name>
</gene>
<keyword evidence="6" id="KW-0029">Amino-acid transport</keyword>
<dbReference type="GO" id="GO:0006865">
    <property type="term" value="P:amino acid transport"/>
    <property type="evidence" value="ECO:0007669"/>
    <property type="project" value="UniProtKB-KW"/>
</dbReference>
<evidence type="ECO:0000313" key="11">
    <source>
        <dbReference type="EMBL" id="ALE01776.1"/>
    </source>
</evidence>
<dbReference type="OrthoDB" id="9808531at2"/>
<evidence type="ECO:0000313" key="12">
    <source>
        <dbReference type="Proteomes" id="UP000068905"/>
    </source>
</evidence>
<reference evidence="11 12" key="1">
    <citation type="journal article" date="2015" name="Genome Announc.">
        <title>Genome Sequence of 'Candidatus Thioglobus singularis' Strain PS1, a Mixotroph from the SUP05 Clade of Marine Gammaproteobacteria.</title>
        <authorList>
            <person name="Marshall K.T."/>
            <person name="Morris R.M."/>
        </authorList>
    </citation>
    <scope>NUCLEOTIDE SEQUENCE [LARGE SCALE GENOMIC DNA]</scope>
    <source>
        <strain evidence="11 12">PS1</strain>
    </source>
</reference>
<dbReference type="InterPro" id="IPR043429">
    <property type="entry name" value="ArtM/GltK/GlnP/TcyL/YhdX-like"/>
</dbReference>
<dbReference type="KEGG" id="tsn:W908_03805"/>
<evidence type="ECO:0000256" key="3">
    <source>
        <dbReference type="ARBA" id="ARBA00022448"/>
    </source>
</evidence>
<dbReference type="GO" id="GO:0022857">
    <property type="term" value="F:transmembrane transporter activity"/>
    <property type="evidence" value="ECO:0007669"/>
    <property type="project" value="InterPro"/>
</dbReference>
<dbReference type="InterPro" id="IPR035906">
    <property type="entry name" value="MetI-like_sf"/>
</dbReference>
<evidence type="ECO:0000259" key="10">
    <source>
        <dbReference type="PROSITE" id="PS50928"/>
    </source>
</evidence>
<evidence type="ECO:0000256" key="2">
    <source>
        <dbReference type="ARBA" id="ARBA00010072"/>
    </source>
</evidence>
<dbReference type="Gene3D" id="1.10.3720.10">
    <property type="entry name" value="MetI-like"/>
    <property type="match status" value="1"/>
</dbReference>
<protein>
    <submittedName>
        <fullName evidence="11">Amino acid ABC transporter permease</fullName>
    </submittedName>
</protein>
<keyword evidence="7 9" id="KW-1133">Transmembrane helix</keyword>
<evidence type="ECO:0000256" key="4">
    <source>
        <dbReference type="ARBA" id="ARBA00022475"/>
    </source>
</evidence>
<proteinExistence type="inferred from homology"/>
<comment type="similarity">
    <text evidence="2">Belongs to the binding-protein-dependent transport system permease family. HisMQ subfamily.</text>
</comment>
<dbReference type="GO" id="GO:0043190">
    <property type="term" value="C:ATP-binding cassette (ABC) transporter complex"/>
    <property type="evidence" value="ECO:0007669"/>
    <property type="project" value="InterPro"/>
</dbReference>
<accession>A0A0M4L579</accession>
<evidence type="ECO:0000256" key="6">
    <source>
        <dbReference type="ARBA" id="ARBA00022970"/>
    </source>
</evidence>
<keyword evidence="5 9" id="KW-0812">Transmembrane</keyword>
<dbReference type="EMBL" id="CP006911">
    <property type="protein sequence ID" value="ALE01776.1"/>
    <property type="molecule type" value="Genomic_DNA"/>
</dbReference>
<dbReference type="RefSeq" id="WP_053819991.1">
    <property type="nucleotide sequence ID" value="NZ_CP006911.1"/>
</dbReference>
<feature type="domain" description="ABC transmembrane type-1" evidence="10">
    <location>
        <begin position="23"/>
        <end position="222"/>
    </location>
</feature>
<dbReference type="InterPro" id="IPR000515">
    <property type="entry name" value="MetI-like"/>
</dbReference>
<feature type="transmembrane region" description="Helical" evidence="9">
    <location>
        <begin position="20"/>
        <end position="47"/>
    </location>
</feature>
<dbReference type="PANTHER" id="PTHR30614">
    <property type="entry name" value="MEMBRANE COMPONENT OF AMINO ACID ABC TRANSPORTER"/>
    <property type="match status" value="1"/>
</dbReference>
<dbReference type="SUPFAM" id="SSF161098">
    <property type="entry name" value="MetI-like"/>
    <property type="match status" value="1"/>
</dbReference>
<comment type="subcellular location">
    <subcellularLocation>
        <location evidence="1">Cell inner membrane</location>
        <topology evidence="1">Multi-pass membrane protein</topology>
    </subcellularLocation>
    <subcellularLocation>
        <location evidence="9">Cell membrane</location>
        <topology evidence="9">Multi-pass membrane protein</topology>
    </subcellularLocation>
</comment>
<organism evidence="11 12">
    <name type="scientific">Candidatus Pseudothioglobus singularis PS1</name>
    <dbReference type="NCBI Taxonomy" id="1125411"/>
    <lineage>
        <taxon>Bacteria</taxon>
        <taxon>Pseudomonadati</taxon>
        <taxon>Pseudomonadota</taxon>
        <taxon>Gammaproteobacteria</taxon>
        <taxon>Candidatus Pseudothioglobaceae</taxon>
        <taxon>Candidatus Pseudothioglobus</taxon>
    </lineage>
</organism>
<feature type="transmembrane region" description="Helical" evidence="9">
    <location>
        <begin position="201"/>
        <end position="222"/>
    </location>
</feature>
<feature type="transmembrane region" description="Helical" evidence="9">
    <location>
        <begin position="100"/>
        <end position="116"/>
    </location>
</feature>
<feature type="transmembrane region" description="Helical" evidence="9">
    <location>
        <begin position="59"/>
        <end position="80"/>
    </location>
</feature>
<keyword evidence="12" id="KW-1185">Reference proteome</keyword>
<dbReference type="AlphaFoldDB" id="A0A0M4L579"/>
<dbReference type="PANTHER" id="PTHR30614:SF42">
    <property type="entry name" value="GLUTAMATE_ASPARTATE IMPORT PERMEASE PROTEIN GLTJ"/>
    <property type="match status" value="1"/>
</dbReference>
<dbReference type="InterPro" id="IPR010065">
    <property type="entry name" value="AA_ABC_transptr_permease_3TM"/>
</dbReference>